<proteinExistence type="predicted"/>
<dbReference type="Pfam" id="PF02909">
    <property type="entry name" value="TetR_C_1"/>
    <property type="match status" value="1"/>
</dbReference>
<dbReference type="Gene3D" id="1.10.10.60">
    <property type="entry name" value="Homeodomain-like"/>
    <property type="match status" value="1"/>
</dbReference>
<feature type="domain" description="HTH tetR-type" evidence="6">
    <location>
        <begin position="5"/>
        <end position="65"/>
    </location>
</feature>
<evidence type="ECO:0000313" key="8">
    <source>
        <dbReference type="Proteomes" id="UP000253303"/>
    </source>
</evidence>
<keyword evidence="1" id="KW-0678">Repressor</keyword>
<organism evidence="7 8">
    <name type="scientific">Spongiactinospora rosea</name>
    <dbReference type="NCBI Taxonomy" id="2248750"/>
    <lineage>
        <taxon>Bacteria</taxon>
        <taxon>Bacillati</taxon>
        <taxon>Actinomycetota</taxon>
        <taxon>Actinomycetes</taxon>
        <taxon>Streptosporangiales</taxon>
        <taxon>Streptosporangiaceae</taxon>
        <taxon>Spongiactinospora</taxon>
    </lineage>
</organism>
<dbReference type="InterPro" id="IPR009057">
    <property type="entry name" value="Homeodomain-like_sf"/>
</dbReference>
<keyword evidence="4" id="KW-0804">Transcription</keyword>
<dbReference type="PRINTS" id="PR00400">
    <property type="entry name" value="TETREPRESSOR"/>
</dbReference>
<keyword evidence="8" id="KW-1185">Reference proteome</keyword>
<evidence type="ECO:0000313" key="7">
    <source>
        <dbReference type="EMBL" id="RBQ15846.1"/>
    </source>
</evidence>
<dbReference type="GO" id="GO:0046677">
    <property type="term" value="P:response to antibiotic"/>
    <property type="evidence" value="ECO:0007669"/>
    <property type="project" value="InterPro"/>
</dbReference>
<evidence type="ECO:0000256" key="2">
    <source>
        <dbReference type="ARBA" id="ARBA00023015"/>
    </source>
</evidence>
<evidence type="ECO:0000256" key="1">
    <source>
        <dbReference type="ARBA" id="ARBA00022491"/>
    </source>
</evidence>
<name>A0A366LPL4_9ACTN</name>
<dbReference type="OrthoDB" id="4540879at2"/>
<dbReference type="PROSITE" id="PS50977">
    <property type="entry name" value="HTH_TETR_2"/>
    <property type="match status" value="1"/>
</dbReference>
<dbReference type="GO" id="GO:0003700">
    <property type="term" value="F:DNA-binding transcription factor activity"/>
    <property type="evidence" value="ECO:0007669"/>
    <property type="project" value="TreeGrafter"/>
</dbReference>
<dbReference type="PRINTS" id="PR00455">
    <property type="entry name" value="HTHTETR"/>
</dbReference>
<accession>A0A366LPL4</accession>
<dbReference type="SUPFAM" id="SSF46689">
    <property type="entry name" value="Homeodomain-like"/>
    <property type="match status" value="1"/>
</dbReference>
<dbReference type="InterPro" id="IPR004111">
    <property type="entry name" value="Repressor_TetR_C"/>
</dbReference>
<reference evidence="7 8" key="1">
    <citation type="submission" date="2018-06" db="EMBL/GenBank/DDBJ databases">
        <title>Sphaerisporangium craniellae sp. nov., isolated from a marine sponge in the South China Sea.</title>
        <authorList>
            <person name="Li L."/>
        </authorList>
    </citation>
    <scope>NUCLEOTIDE SEQUENCE [LARGE SCALE GENOMIC DNA]</scope>
    <source>
        <strain evidence="7 8">LHW63015</strain>
    </source>
</reference>
<dbReference type="Pfam" id="PF00440">
    <property type="entry name" value="TetR_N"/>
    <property type="match status" value="1"/>
</dbReference>
<keyword evidence="2" id="KW-0805">Transcription regulation</keyword>
<sequence length="214" mass="24072">MSETKISPQTIARTSLRLLNETGLDGLSMRLVAKELGVRVSALYWHVRNKQELLDTIAETLFLDAIDGLEAPARSQSWDDWLRAQAGRLRHGMLRYRDGARVFAGTHLTHPALFRMTELTFRTLMDEGFTLSQASSGYHALYHYTVSYTIEEQARQGSGYGEENPYQRPLEVDPARYPLSAQILGGRWQEDPDAGFEDGVRLILAGMKATRAIA</sequence>
<evidence type="ECO:0000259" key="6">
    <source>
        <dbReference type="PROSITE" id="PS50977"/>
    </source>
</evidence>
<feature type="DNA-binding region" description="H-T-H motif" evidence="5">
    <location>
        <begin position="28"/>
        <end position="47"/>
    </location>
</feature>
<evidence type="ECO:0000256" key="5">
    <source>
        <dbReference type="PROSITE-ProRule" id="PRU00335"/>
    </source>
</evidence>
<dbReference type="InterPro" id="IPR036271">
    <property type="entry name" value="Tet_transcr_reg_TetR-rel_C_sf"/>
</dbReference>
<protein>
    <submittedName>
        <fullName evidence="7">TetR family transcriptional regulator</fullName>
    </submittedName>
</protein>
<dbReference type="AlphaFoldDB" id="A0A366LPL4"/>
<dbReference type="GO" id="GO:0045892">
    <property type="term" value="P:negative regulation of DNA-templated transcription"/>
    <property type="evidence" value="ECO:0007669"/>
    <property type="project" value="InterPro"/>
</dbReference>
<keyword evidence="3 5" id="KW-0238">DNA-binding</keyword>
<dbReference type="InterPro" id="IPR001647">
    <property type="entry name" value="HTH_TetR"/>
</dbReference>
<dbReference type="Proteomes" id="UP000253303">
    <property type="component" value="Unassembled WGS sequence"/>
</dbReference>
<gene>
    <name evidence="7" type="ORF">DP939_33080</name>
</gene>
<dbReference type="PANTHER" id="PTHR30055:SF151">
    <property type="entry name" value="TRANSCRIPTIONAL REGULATORY PROTEIN"/>
    <property type="match status" value="1"/>
</dbReference>
<evidence type="ECO:0000256" key="3">
    <source>
        <dbReference type="ARBA" id="ARBA00023125"/>
    </source>
</evidence>
<dbReference type="PANTHER" id="PTHR30055">
    <property type="entry name" value="HTH-TYPE TRANSCRIPTIONAL REGULATOR RUTR"/>
    <property type="match status" value="1"/>
</dbReference>
<dbReference type="GO" id="GO:0000976">
    <property type="term" value="F:transcription cis-regulatory region binding"/>
    <property type="evidence" value="ECO:0007669"/>
    <property type="project" value="TreeGrafter"/>
</dbReference>
<dbReference type="Gene3D" id="1.10.357.10">
    <property type="entry name" value="Tetracycline Repressor, domain 2"/>
    <property type="match status" value="1"/>
</dbReference>
<dbReference type="InterPro" id="IPR003012">
    <property type="entry name" value="Tet_transcr_reg_TetR"/>
</dbReference>
<dbReference type="EMBL" id="QMEY01000020">
    <property type="protein sequence ID" value="RBQ15846.1"/>
    <property type="molecule type" value="Genomic_DNA"/>
</dbReference>
<evidence type="ECO:0000256" key="4">
    <source>
        <dbReference type="ARBA" id="ARBA00023163"/>
    </source>
</evidence>
<dbReference type="SUPFAM" id="SSF48498">
    <property type="entry name" value="Tetracyclin repressor-like, C-terminal domain"/>
    <property type="match status" value="1"/>
</dbReference>
<dbReference type="InterPro" id="IPR050109">
    <property type="entry name" value="HTH-type_TetR-like_transc_reg"/>
</dbReference>
<comment type="caution">
    <text evidence="7">The sequence shown here is derived from an EMBL/GenBank/DDBJ whole genome shotgun (WGS) entry which is preliminary data.</text>
</comment>
<dbReference type="RefSeq" id="WP_113984767.1">
    <property type="nucleotide sequence ID" value="NZ_QMEY01000020.1"/>
</dbReference>